<organism evidence="5 6">
    <name type="scientific">Corynespora cassiicola Philippines</name>
    <dbReference type="NCBI Taxonomy" id="1448308"/>
    <lineage>
        <taxon>Eukaryota</taxon>
        <taxon>Fungi</taxon>
        <taxon>Dikarya</taxon>
        <taxon>Ascomycota</taxon>
        <taxon>Pezizomycotina</taxon>
        <taxon>Dothideomycetes</taxon>
        <taxon>Pleosporomycetidae</taxon>
        <taxon>Pleosporales</taxon>
        <taxon>Corynesporascaceae</taxon>
        <taxon>Corynespora</taxon>
    </lineage>
</organism>
<dbReference type="SUPFAM" id="SSF53474">
    <property type="entry name" value="alpha/beta-Hydrolases"/>
    <property type="match status" value="1"/>
</dbReference>
<dbReference type="EC" id="3.1.1.-" evidence="3"/>
<dbReference type="OrthoDB" id="408631at2759"/>
<dbReference type="InterPro" id="IPR019826">
    <property type="entry name" value="Carboxylesterase_B_AS"/>
</dbReference>
<protein>
    <recommendedName>
        <fullName evidence="3">Carboxylic ester hydrolase</fullName>
        <ecNumber evidence="3">3.1.1.-</ecNumber>
    </recommendedName>
</protein>
<dbReference type="PANTHER" id="PTHR43918:SF4">
    <property type="entry name" value="CARBOXYLIC ESTER HYDROLASE"/>
    <property type="match status" value="1"/>
</dbReference>
<dbReference type="EMBL" id="KZ678130">
    <property type="protein sequence ID" value="PSN72178.1"/>
    <property type="molecule type" value="Genomic_DNA"/>
</dbReference>
<evidence type="ECO:0000313" key="6">
    <source>
        <dbReference type="Proteomes" id="UP000240883"/>
    </source>
</evidence>
<dbReference type="InterPro" id="IPR050654">
    <property type="entry name" value="AChE-related_enzymes"/>
</dbReference>
<dbReference type="STRING" id="1448308.A0A2T2P4D2"/>
<dbReference type="Proteomes" id="UP000240883">
    <property type="component" value="Unassembled WGS sequence"/>
</dbReference>
<keyword evidence="2 3" id="KW-0378">Hydrolase</keyword>
<name>A0A2T2P4D2_CORCC</name>
<dbReference type="Pfam" id="PF00135">
    <property type="entry name" value="COesterase"/>
    <property type="match status" value="1"/>
</dbReference>
<gene>
    <name evidence="5" type="ORF">BS50DRAFT_630252</name>
</gene>
<accession>A0A2T2P4D2</accession>
<keyword evidence="6" id="KW-1185">Reference proteome</keyword>
<comment type="similarity">
    <text evidence="1 3">Belongs to the type-B carboxylesterase/lipase family.</text>
</comment>
<evidence type="ECO:0000256" key="2">
    <source>
        <dbReference type="ARBA" id="ARBA00022801"/>
    </source>
</evidence>
<dbReference type="Gene3D" id="3.40.50.1820">
    <property type="entry name" value="alpha/beta hydrolase"/>
    <property type="match status" value="1"/>
</dbReference>
<evidence type="ECO:0000256" key="3">
    <source>
        <dbReference type="RuleBase" id="RU361235"/>
    </source>
</evidence>
<dbReference type="PROSITE" id="PS00122">
    <property type="entry name" value="CARBOXYLESTERASE_B_1"/>
    <property type="match status" value="1"/>
</dbReference>
<keyword evidence="3" id="KW-0732">Signal</keyword>
<dbReference type="GO" id="GO:0052689">
    <property type="term" value="F:carboxylic ester hydrolase activity"/>
    <property type="evidence" value="ECO:0007669"/>
    <property type="project" value="TreeGrafter"/>
</dbReference>
<proteinExistence type="inferred from homology"/>
<sequence>MRVFFKFAWLPYAAIAATAPLQEDYSTCGKSVATTNGPIVGHVSSKSTDVCEYLGIPYALPPIGDLRFAPPKEFTRNQTYVANEYAIISEANIEHQSPDCPQPSPRQVLYPDATPQELRIVANFANQANNHTQSEDCLTLNIWTKPSSRTDKPTLVFLHGGRYTGGTSNTPFYTGHRLASAHDLIIATLNFRLNIFGFPGAPSNPQNLGLLDQRRAVEWLRANVAAFGGSPDKITLVGQSSGSVAVDAWAFAFRGDDDDDDDDGGALVSGLVSHSGNVFSFPVNSGEVAARGWYNVSARVGCGDGGDVMACMRAVPWREIRDAASTVRGPPSGSIARSIPAFQATVDGVVIFGDYYERSRAGAFAPVPYLQGVNDYESGYYKIPTYGNGNATAPEDIWRAFQLESFTCASAVAAYHRARAGVPTWRWRYFGDWDNLRLYPGSGAYHGSEMNMVVGNSEEVSGLAPSVDQESLTAETMRAYAAFAEDPAKGLNEIVEWPKYDADEPTLIRLGYENSPVPDFVFPGTYDEECASLGLSYWDPDLS</sequence>
<evidence type="ECO:0000256" key="1">
    <source>
        <dbReference type="ARBA" id="ARBA00005964"/>
    </source>
</evidence>
<dbReference type="InterPro" id="IPR029058">
    <property type="entry name" value="AB_hydrolase_fold"/>
</dbReference>
<dbReference type="InterPro" id="IPR002018">
    <property type="entry name" value="CarbesteraseB"/>
</dbReference>
<feature type="signal peptide" evidence="3">
    <location>
        <begin position="1"/>
        <end position="16"/>
    </location>
</feature>
<evidence type="ECO:0000313" key="5">
    <source>
        <dbReference type="EMBL" id="PSN72178.1"/>
    </source>
</evidence>
<dbReference type="PANTHER" id="PTHR43918">
    <property type="entry name" value="ACETYLCHOLINESTERASE"/>
    <property type="match status" value="1"/>
</dbReference>
<feature type="domain" description="Carboxylesterase type B" evidence="4">
    <location>
        <begin position="30"/>
        <end position="382"/>
    </location>
</feature>
<reference evidence="5 6" key="1">
    <citation type="journal article" date="2018" name="Front. Microbiol.">
        <title>Genome-Wide Analysis of Corynespora cassiicola Leaf Fall Disease Putative Effectors.</title>
        <authorList>
            <person name="Lopez D."/>
            <person name="Ribeiro S."/>
            <person name="Label P."/>
            <person name="Fumanal B."/>
            <person name="Venisse J.S."/>
            <person name="Kohler A."/>
            <person name="de Oliveira R.R."/>
            <person name="Labutti K."/>
            <person name="Lipzen A."/>
            <person name="Lail K."/>
            <person name="Bauer D."/>
            <person name="Ohm R.A."/>
            <person name="Barry K.W."/>
            <person name="Spatafora J."/>
            <person name="Grigoriev I.V."/>
            <person name="Martin F.M."/>
            <person name="Pujade-Renaud V."/>
        </authorList>
    </citation>
    <scope>NUCLEOTIDE SEQUENCE [LARGE SCALE GENOMIC DNA]</scope>
    <source>
        <strain evidence="5 6">Philippines</strain>
    </source>
</reference>
<feature type="chain" id="PRO_5015376710" description="Carboxylic ester hydrolase" evidence="3">
    <location>
        <begin position="17"/>
        <end position="543"/>
    </location>
</feature>
<dbReference type="AlphaFoldDB" id="A0A2T2P4D2"/>
<evidence type="ECO:0000259" key="4">
    <source>
        <dbReference type="Pfam" id="PF00135"/>
    </source>
</evidence>